<sequence length="204" mass="22021">MATMTGGNKGRDGKGGGGGDKNWRSDAKTRADDAISLSGSSDSSMPTTPKKIGNPAPSSGKSKEKSQKTETQNPGAAGNQMTPRPRQIVAVGKVRVMHDDGTFGDLLVCARLHKANPGSKYGEKIKYFYDSHPVSMTEKLSSLMADDDTSNKPRGAPPTFVWLDKYAIASREVHWETDRADVYKSENIGRCTDELPVLIETKST</sequence>
<accession>A0AAN7VWR3</accession>
<comment type="caution">
    <text evidence="2">The sequence shown here is derived from an EMBL/GenBank/DDBJ whole genome shotgun (WGS) entry which is preliminary data.</text>
</comment>
<feature type="region of interest" description="Disordered" evidence="1">
    <location>
        <begin position="1"/>
        <end position="85"/>
    </location>
</feature>
<name>A0AAN7VWR3_9PEZI</name>
<feature type="compositionally biased region" description="Polar residues" evidence="1">
    <location>
        <begin position="69"/>
        <end position="82"/>
    </location>
</feature>
<organism evidence="2 3">
    <name type="scientific">Elasticomyces elasticus</name>
    <dbReference type="NCBI Taxonomy" id="574655"/>
    <lineage>
        <taxon>Eukaryota</taxon>
        <taxon>Fungi</taxon>
        <taxon>Dikarya</taxon>
        <taxon>Ascomycota</taxon>
        <taxon>Pezizomycotina</taxon>
        <taxon>Dothideomycetes</taxon>
        <taxon>Dothideomycetidae</taxon>
        <taxon>Mycosphaerellales</taxon>
        <taxon>Teratosphaeriaceae</taxon>
        <taxon>Elasticomyces</taxon>
    </lineage>
</organism>
<dbReference type="AlphaFoldDB" id="A0AAN7VWR3"/>
<dbReference type="Proteomes" id="UP001310594">
    <property type="component" value="Unassembled WGS sequence"/>
</dbReference>
<evidence type="ECO:0000256" key="1">
    <source>
        <dbReference type="SAM" id="MobiDB-lite"/>
    </source>
</evidence>
<evidence type="ECO:0000313" key="3">
    <source>
        <dbReference type="Proteomes" id="UP001310594"/>
    </source>
</evidence>
<proteinExistence type="predicted"/>
<gene>
    <name evidence="2" type="ORF">LTR97_012544</name>
</gene>
<evidence type="ECO:0000313" key="2">
    <source>
        <dbReference type="EMBL" id="KAK5690060.1"/>
    </source>
</evidence>
<reference evidence="2" key="1">
    <citation type="submission" date="2023-08" db="EMBL/GenBank/DDBJ databases">
        <title>Black Yeasts Isolated from many extreme environments.</title>
        <authorList>
            <person name="Coleine C."/>
            <person name="Stajich J.E."/>
            <person name="Selbmann L."/>
        </authorList>
    </citation>
    <scope>NUCLEOTIDE SEQUENCE</scope>
    <source>
        <strain evidence="2">CCFEE 5810</strain>
    </source>
</reference>
<protein>
    <submittedName>
        <fullName evidence="2">Uncharacterized protein</fullName>
    </submittedName>
</protein>
<dbReference type="EMBL" id="JAVRQU010000027">
    <property type="protein sequence ID" value="KAK5690060.1"/>
    <property type="molecule type" value="Genomic_DNA"/>
</dbReference>
<feature type="compositionally biased region" description="Basic and acidic residues" evidence="1">
    <location>
        <begin position="21"/>
        <end position="33"/>
    </location>
</feature>